<evidence type="ECO:0000313" key="10">
    <source>
        <dbReference type="Proteomes" id="UP001211064"/>
    </source>
</evidence>
<dbReference type="InterPro" id="IPR041546">
    <property type="entry name" value="ClpA/ClpB_AAA_lid"/>
</dbReference>
<dbReference type="PROSITE" id="PS51903">
    <property type="entry name" value="CLP_R"/>
    <property type="match status" value="1"/>
</dbReference>
<dbReference type="Gene3D" id="3.40.50.300">
    <property type="entry name" value="P-loop containing nucleotide triphosphate hydrolases"/>
    <property type="match status" value="3"/>
</dbReference>
<dbReference type="PANTHER" id="PTHR11638:SF184">
    <property type="entry name" value="ATPASE WITH CHAPERONE ACTIVITY"/>
    <property type="match status" value="1"/>
</dbReference>
<dbReference type="GO" id="GO:0016887">
    <property type="term" value="F:ATP hydrolysis activity"/>
    <property type="evidence" value="ECO:0007669"/>
    <property type="project" value="InterPro"/>
</dbReference>
<evidence type="ECO:0000256" key="6">
    <source>
        <dbReference type="PROSITE-ProRule" id="PRU01251"/>
    </source>
</evidence>
<proteinExistence type="inferred from homology"/>
<keyword evidence="7" id="KW-0175">Coiled coil</keyword>
<dbReference type="InterPro" id="IPR017729">
    <property type="entry name" value="ATPase_T6SS_ClpV1"/>
</dbReference>
<dbReference type="InterPro" id="IPR036628">
    <property type="entry name" value="Clp_N_dom_sf"/>
</dbReference>
<dbReference type="GO" id="GO:0034605">
    <property type="term" value="P:cellular response to heat"/>
    <property type="evidence" value="ECO:0007669"/>
    <property type="project" value="TreeGrafter"/>
</dbReference>
<evidence type="ECO:0000259" key="8">
    <source>
        <dbReference type="PROSITE" id="PS51903"/>
    </source>
</evidence>
<dbReference type="RefSeq" id="WP_181717160.1">
    <property type="nucleotide sequence ID" value="NZ_AP022288.1"/>
</dbReference>
<dbReference type="Pfam" id="PF02861">
    <property type="entry name" value="Clp_N"/>
    <property type="match status" value="1"/>
</dbReference>
<keyword evidence="2 6" id="KW-0677">Repeat</keyword>
<dbReference type="SMART" id="SM00382">
    <property type="entry name" value="AAA"/>
    <property type="match status" value="2"/>
</dbReference>
<dbReference type="SMART" id="SM01086">
    <property type="entry name" value="ClpB_D2-small"/>
    <property type="match status" value="1"/>
</dbReference>
<keyword evidence="5" id="KW-0143">Chaperone</keyword>
<organism evidence="9 10">
    <name type="scientific">Escherichia coli</name>
    <dbReference type="NCBI Taxonomy" id="562"/>
    <lineage>
        <taxon>Bacteria</taxon>
        <taxon>Pseudomonadati</taxon>
        <taxon>Pseudomonadota</taxon>
        <taxon>Gammaproteobacteria</taxon>
        <taxon>Enterobacterales</taxon>
        <taxon>Enterobacteriaceae</taxon>
        <taxon>Escherichia</taxon>
    </lineage>
</organism>
<dbReference type="InterPro" id="IPR018368">
    <property type="entry name" value="ClpA/B_CS1"/>
</dbReference>
<evidence type="ECO:0000256" key="2">
    <source>
        <dbReference type="ARBA" id="ARBA00022737"/>
    </source>
</evidence>
<dbReference type="Pfam" id="PF17871">
    <property type="entry name" value="AAA_lid_9"/>
    <property type="match status" value="1"/>
</dbReference>
<evidence type="ECO:0000256" key="5">
    <source>
        <dbReference type="ARBA" id="ARBA00023186"/>
    </source>
</evidence>
<sequence length="843" mass="93878">MSTYLKPIINKLTPESRSTLDSAINYAISRSHHEVDCLHLLWALLQEHKNITEKFYGLPLFDPDSILNAIESELIHIKIVQQSSPIFSESMQILLEKTWIHASIKWQSDHIDIPVLLTTLINIRDSILPYNVANTLYCDVDTAEKLLISFSGNAEHSASHSSRDNALHGCISKYTESFSLLAETGKLDPITGREKEIRQLIDILLRRRQNNPILAGEPGVGKSSIVEGLALQIASGRVPDALKNVKIFALDMSALLAGANVRGEFENRLKSLLTELHSLDGTAILFIDEAHSLIGAGGLPGQTDAANLLKPALARGELRIIAATTWGEYKRYFEKDGALARRFQIVKVTEPNQDVTAGMLRSLLPMMEKHHNVSIKEEAIVAAVHLSDRYLHGRYQPDKSASLLDTACSRVALSQSTLPGAIQDIEALLARHQGELALLTQEKSNILRQKILVNKITQLEKNLDQLKSAWRHQSELVAMIQNTDDISSKDMYRKELESAYKKDGPMVFECVDKNCIADVISGWTGVPLGICLDSEQQKTSSLLRCLEQRVLGQRYAMSAIASQILISRADLKDPVKPDGVFLLAGPSGTGKTETARALAELVYGDENKLITINMTEFQEAHTVSTLKGAPPGYVGFGQGGTLTERVSHNPYSIILLDEIEKAHPDVLQFFFQIFDSGIIEDSEGKMISFRDCLIIMTSNLASEKIISVWNDGEKNNEKIKEMLLPLFNAHFGAAFMGRANLIPFTPLHTKTLRDIALIKIDKICQRFEQASDQMYKIDYTDSLIEWITHHCQCDKSGARDIDAILNRTVLPVLARCLIDSEDNKTTKKIRMSVRKNNITLCNL</sequence>
<dbReference type="SUPFAM" id="SSF52540">
    <property type="entry name" value="P-loop containing nucleoside triphosphate hydrolases"/>
    <property type="match status" value="2"/>
</dbReference>
<gene>
    <name evidence="9" type="primary">tssH</name>
    <name evidence="9" type="ORF">NY836_33230</name>
</gene>
<dbReference type="GO" id="GO:0005524">
    <property type="term" value="F:ATP binding"/>
    <property type="evidence" value="ECO:0007669"/>
    <property type="project" value="UniProtKB-KW"/>
</dbReference>
<dbReference type="InterPro" id="IPR050130">
    <property type="entry name" value="ClpA_ClpB"/>
</dbReference>
<dbReference type="Gene3D" id="1.10.1780.10">
    <property type="entry name" value="Clp, N-terminal domain"/>
    <property type="match status" value="1"/>
</dbReference>
<dbReference type="Pfam" id="PF10431">
    <property type="entry name" value="ClpB_D2-small"/>
    <property type="match status" value="1"/>
</dbReference>
<keyword evidence="3" id="KW-0547">Nucleotide-binding</keyword>
<dbReference type="EMBL" id="JANWOR010000963">
    <property type="protein sequence ID" value="MDA4182116.1"/>
    <property type="molecule type" value="Genomic_DNA"/>
</dbReference>
<dbReference type="InterPro" id="IPR003959">
    <property type="entry name" value="ATPase_AAA_core"/>
</dbReference>
<dbReference type="InterPro" id="IPR004176">
    <property type="entry name" value="Clp_R_N"/>
</dbReference>
<dbReference type="Proteomes" id="UP001211064">
    <property type="component" value="Unassembled WGS sequence"/>
</dbReference>
<dbReference type="CDD" id="cd19499">
    <property type="entry name" value="RecA-like_ClpB_Hsp104-like"/>
    <property type="match status" value="1"/>
</dbReference>
<dbReference type="Pfam" id="PF07724">
    <property type="entry name" value="AAA_2"/>
    <property type="match status" value="1"/>
</dbReference>
<comment type="caution">
    <text evidence="9">The sequence shown here is derived from an EMBL/GenBank/DDBJ whole genome shotgun (WGS) entry which is preliminary data.</text>
</comment>
<dbReference type="PROSITE" id="PS00870">
    <property type="entry name" value="CLPAB_1"/>
    <property type="match status" value="1"/>
</dbReference>
<dbReference type="CDD" id="cd00009">
    <property type="entry name" value="AAA"/>
    <property type="match status" value="1"/>
</dbReference>
<evidence type="ECO:0000313" key="9">
    <source>
        <dbReference type="EMBL" id="MDA4182116.1"/>
    </source>
</evidence>
<evidence type="ECO:0000256" key="7">
    <source>
        <dbReference type="SAM" id="Coils"/>
    </source>
</evidence>
<dbReference type="InterPro" id="IPR027417">
    <property type="entry name" value="P-loop_NTPase"/>
</dbReference>
<evidence type="ECO:0000256" key="3">
    <source>
        <dbReference type="ARBA" id="ARBA00022741"/>
    </source>
</evidence>
<dbReference type="PRINTS" id="PR00300">
    <property type="entry name" value="CLPPROTEASEA"/>
</dbReference>
<dbReference type="InterPro" id="IPR001270">
    <property type="entry name" value="ClpA/B"/>
</dbReference>
<dbReference type="PANTHER" id="PTHR11638">
    <property type="entry name" value="ATP-DEPENDENT CLP PROTEASE"/>
    <property type="match status" value="1"/>
</dbReference>
<reference evidence="9" key="1">
    <citation type="submission" date="2022-08" db="EMBL/GenBank/DDBJ databases">
        <title>Genome sequencing of human pathogens.</title>
        <authorList>
            <person name="Cao X."/>
        </authorList>
    </citation>
    <scope>NUCLEOTIDE SEQUENCE</scope>
    <source>
        <strain evidence="9">EC16126</strain>
    </source>
</reference>
<accession>A0AAW5ZFA9</accession>
<dbReference type="InterPro" id="IPR003593">
    <property type="entry name" value="AAA+_ATPase"/>
</dbReference>
<dbReference type="NCBIfam" id="TIGR03345">
    <property type="entry name" value="VI_ClpV1"/>
    <property type="match status" value="1"/>
</dbReference>
<dbReference type="GO" id="GO:0005737">
    <property type="term" value="C:cytoplasm"/>
    <property type="evidence" value="ECO:0007669"/>
    <property type="project" value="TreeGrafter"/>
</dbReference>
<dbReference type="Pfam" id="PF00004">
    <property type="entry name" value="AAA"/>
    <property type="match status" value="1"/>
</dbReference>
<feature type="coiled-coil region" evidence="7">
    <location>
        <begin position="422"/>
        <end position="469"/>
    </location>
</feature>
<dbReference type="Gene3D" id="1.10.8.60">
    <property type="match status" value="1"/>
</dbReference>
<dbReference type="SUPFAM" id="SSF81923">
    <property type="entry name" value="Double Clp-N motif"/>
    <property type="match status" value="1"/>
</dbReference>
<keyword evidence="4" id="KW-0067">ATP-binding</keyword>
<name>A0AAW5ZFA9_ECOLX</name>
<protein>
    <submittedName>
        <fullName evidence="9">Type VI secretion system ATPase TssH</fullName>
    </submittedName>
</protein>
<evidence type="ECO:0000256" key="4">
    <source>
        <dbReference type="ARBA" id="ARBA00022840"/>
    </source>
</evidence>
<feature type="domain" description="Clp R" evidence="8">
    <location>
        <begin position="9"/>
        <end position="153"/>
    </location>
</feature>
<comment type="similarity">
    <text evidence="1">Belongs to the ClpA/ClpB family.</text>
</comment>
<dbReference type="AlphaFoldDB" id="A0AAW5ZFA9"/>
<dbReference type="InterPro" id="IPR019489">
    <property type="entry name" value="Clp_ATPase_C"/>
</dbReference>
<evidence type="ECO:0000256" key="1">
    <source>
        <dbReference type="ARBA" id="ARBA00008675"/>
    </source>
</evidence>